<feature type="transmembrane region" description="Helical" evidence="7">
    <location>
        <begin position="444"/>
        <end position="462"/>
    </location>
</feature>
<feature type="transmembrane region" description="Helical" evidence="7">
    <location>
        <begin position="409"/>
        <end position="432"/>
    </location>
</feature>
<feature type="transmembrane region" description="Helical" evidence="7">
    <location>
        <begin position="284"/>
        <end position="304"/>
    </location>
</feature>
<feature type="transmembrane region" description="Helical" evidence="7">
    <location>
        <begin position="666"/>
        <end position="683"/>
    </location>
</feature>
<dbReference type="PANTHER" id="PTHR23502">
    <property type="entry name" value="MAJOR FACILITATOR SUPERFAMILY"/>
    <property type="match status" value="1"/>
</dbReference>
<dbReference type="PANTHER" id="PTHR23502:SF173">
    <property type="entry name" value="MFS-MULTIDRUG-RESISTANCE TRANSPORTER-RELATED"/>
    <property type="match status" value="1"/>
</dbReference>
<organism evidence="9 10">
    <name type="scientific">Malassezia vespertilionis</name>
    <dbReference type="NCBI Taxonomy" id="2020962"/>
    <lineage>
        <taxon>Eukaryota</taxon>
        <taxon>Fungi</taxon>
        <taxon>Dikarya</taxon>
        <taxon>Basidiomycota</taxon>
        <taxon>Ustilaginomycotina</taxon>
        <taxon>Malasseziomycetes</taxon>
        <taxon>Malasseziales</taxon>
        <taxon>Malasseziaceae</taxon>
        <taxon>Malassezia</taxon>
    </lineage>
</organism>
<dbReference type="Pfam" id="PF07690">
    <property type="entry name" value="MFS_1"/>
    <property type="match status" value="1"/>
</dbReference>
<feature type="transmembrane region" description="Helical" evidence="7">
    <location>
        <begin position="695"/>
        <end position="714"/>
    </location>
</feature>
<dbReference type="InterPro" id="IPR020846">
    <property type="entry name" value="MFS_dom"/>
</dbReference>
<protein>
    <recommendedName>
        <fullName evidence="8">Major facilitator superfamily (MFS) profile domain-containing protein</fullName>
    </recommendedName>
</protein>
<dbReference type="PROSITE" id="PS50850">
    <property type="entry name" value="MFS"/>
    <property type="match status" value="1"/>
</dbReference>
<reference evidence="9 10" key="1">
    <citation type="submission" date="2017-10" db="EMBL/GenBank/DDBJ databases">
        <title>A novel species of cold-tolerant Malassezia isolated from bats.</title>
        <authorList>
            <person name="Lorch J.M."/>
            <person name="Palmer J.M."/>
            <person name="Vanderwolf K.J."/>
            <person name="Schmidt K.Z."/>
            <person name="Verant M.L."/>
            <person name="Weller T.J."/>
            <person name="Blehert D.S."/>
        </authorList>
    </citation>
    <scope>NUCLEOTIDE SEQUENCE [LARGE SCALE GENOMIC DNA]</scope>
    <source>
        <strain evidence="9 10">NWHC:44797-103</strain>
    </source>
</reference>
<dbReference type="GO" id="GO:0007034">
    <property type="term" value="P:vacuolar transport"/>
    <property type="evidence" value="ECO:0007669"/>
    <property type="project" value="InterPro"/>
</dbReference>
<feature type="transmembrane region" description="Helical" evidence="7">
    <location>
        <begin position="600"/>
        <end position="621"/>
    </location>
</feature>
<dbReference type="Proteomes" id="UP000232875">
    <property type="component" value="Unassembled WGS sequence"/>
</dbReference>
<evidence type="ECO:0000256" key="5">
    <source>
        <dbReference type="SAM" id="Coils"/>
    </source>
</evidence>
<keyword evidence="5" id="KW-0175">Coiled coil</keyword>
<accession>A0A2N1JAL1</accession>
<name>A0A2N1JAL1_9BASI</name>
<evidence type="ECO:0000313" key="9">
    <source>
        <dbReference type="EMBL" id="PKI83591.1"/>
    </source>
</evidence>
<dbReference type="InterPro" id="IPR011701">
    <property type="entry name" value="MFS"/>
</dbReference>
<feature type="transmembrane region" description="Helical" evidence="7">
    <location>
        <begin position="380"/>
        <end position="402"/>
    </location>
</feature>
<feature type="transmembrane region" description="Helical" evidence="7">
    <location>
        <begin position="521"/>
        <end position="540"/>
    </location>
</feature>
<gene>
    <name evidence="9" type="ORF">MVES_002700</name>
</gene>
<sequence length="736" mass="80947">MSSWLNWVGGKRENKSTAKDAIIGLREQLHLLTKKEEHLLSKIDEEQRKAKANVTTNKRAALRQKKMYETELDRLAGNRMTLETQVNTIENANMNLETMRAMQRGSAALQAIHKNMDIDKVDNTMDSIREQMTLSNEISEAISNPVGMGTELDELQELEQAELNERLVGADAVPAHTTQDEDEELRALQAELAMAPEASASGKPVLVFDSCDTTPVNSSKDIADKERVYKAVAPDVDGQLLDGRDGNGSENVDEEKGDNKDGPIIVKWDDIDDKERPLKWSLAVRLYLTILGGLITLASTFASSAPSFVIPGIMNEFEMKNAEVAKASVFLFVGGYCTAPLIWGPLSEYVGRRWTFVASFVGFTCFNVGCMLAPNIASLIVFRIFAGAFASCPLSNVIGMIAELYSFRYLTIGAVMFCIAPMAGPCLGPIVGGYIMQSGASWRWVFRALACASFVLLLLLIFTMPETLGARCLQKKAKRIRKETGDDRYKAPVELVEGESKLTIVKRILAKPFILFFQEPMLIATTIYMSFVYGTLYLLFDAYPIVFGELHDLKPGSVGLAFLGYFVGCCAAGAYCVFVDNRMYLKALDANNGMPPPPEIRLRAAAVGAPLLVISLFWFAWTSFPSVSFWSPLVAGGVFGAAMYLIFLGLMVYITEVYIFSASSAVAANTVVRSAFGVGFPMFGEQMYHNLNPRWASTVLGFIALAMLPIPFVLMKYGPSIRKLSKFAQAAPGKNN</sequence>
<keyword evidence="2 7" id="KW-0812">Transmembrane</keyword>
<dbReference type="Pfam" id="PF03357">
    <property type="entry name" value="Snf7"/>
    <property type="match status" value="1"/>
</dbReference>
<dbReference type="OrthoDB" id="9986881at2759"/>
<evidence type="ECO:0000259" key="8">
    <source>
        <dbReference type="PROSITE" id="PS50850"/>
    </source>
</evidence>
<feature type="region of interest" description="Disordered" evidence="6">
    <location>
        <begin position="237"/>
        <end position="260"/>
    </location>
</feature>
<dbReference type="SUPFAM" id="SSF103473">
    <property type="entry name" value="MFS general substrate transporter"/>
    <property type="match status" value="1"/>
</dbReference>
<evidence type="ECO:0000313" key="10">
    <source>
        <dbReference type="Proteomes" id="UP000232875"/>
    </source>
</evidence>
<dbReference type="InterPro" id="IPR005024">
    <property type="entry name" value="Snf7_fam"/>
</dbReference>
<dbReference type="EMBL" id="KZ454991">
    <property type="protein sequence ID" value="PKI83591.1"/>
    <property type="molecule type" value="Genomic_DNA"/>
</dbReference>
<comment type="subcellular location">
    <subcellularLocation>
        <location evidence="1">Membrane</location>
        <topology evidence="1">Multi-pass membrane protein</topology>
    </subcellularLocation>
</comment>
<evidence type="ECO:0000256" key="4">
    <source>
        <dbReference type="ARBA" id="ARBA00023136"/>
    </source>
</evidence>
<dbReference type="Gene3D" id="1.10.287.1060">
    <property type="entry name" value="ESAT-6-like"/>
    <property type="match status" value="1"/>
</dbReference>
<dbReference type="GO" id="GO:0022857">
    <property type="term" value="F:transmembrane transporter activity"/>
    <property type="evidence" value="ECO:0007669"/>
    <property type="project" value="InterPro"/>
</dbReference>
<feature type="coiled-coil region" evidence="5">
    <location>
        <begin position="58"/>
        <end position="92"/>
    </location>
</feature>
<feature type="transmembrane region" description="Helical" evidence="7">
    <location>
        <begin position="560"/>
        <end position="579"/>
    </location>
</feature>
<evidence type="ECO:0000256" key="1">
    <source>
        <dbReference type="ARBA" id="ARBA00004141"/>
    </source>
</evidence>
<dbReference type="Gene3D" id="1.20.1250.20">
    <property type="entry name" value="MFS general substrate transporter like domains"/>
    <property type="match status" value="1"/>
</dbReference>
<feature type="domain" description="Major facilitator superfamily (MFS) profile" evidence="8">
    <location>
        <begin position="285"/>
        <end position="736"/>
    </location>
</feature>
<dbReference type="GO" id="GO:0005886">
    <property type="term" value="C:plasma membrane"/>
    <property type="evidence" value="ECO:0007669"/>
    <property type="project" value="TreeGrafter"/>
</dbReference>
<evidence type="ECO:0000256" key="6">
    <source>
        <dbReference type="SAM" id="MobiDB-lite"/>
    </source>
</evidence>
<feature type="transmembrane region" description="Helical" evidence="7">
    <location>
        <begin position="355"/>
        <end position="374"/>
    </location>
</feature>
<dbReference type="STRING" id="2020962.A0A2N1JAL1"/>
<evidence type="ECO:0000256" key="3">
    <source>
        <dbReference type="ARBA" id="ARBA00022989"/>
    </source>
</evidence>
<evidence type="ECO:0000256" key="7">
    <source>
        <dbReference type="SAM" id="Phobius"/>
    </source>
</evidence>
<feature type="transmembrane region" description="Helical" evidence="7">
    <location>
        <begin position="324"/>
        <end position="343"/>
    </location>
</feature>
<dbReference type="CDD" id="cd17323">
    <property type="entry name" value="MFS_Tpo1_MDR_like"/>
    <property type="match status" value="1"/>
</dbReference>
<keyword evidence="10" id="KW-1185">Reference proteome</keyword>
<dbReference type="AlphaFoldDB" id="A0A2N1JAL1"/>
<evidence type="ECO:0000256" key="2">
    <source>
        <dbReference type="ARBA" id="ARBA00022692"/>
    </source>
</evidence>
<keyword evidence="3 7" id="KW-1133">Transmembrane helix</keyword>
<dbReference type="InterPro" id="IPR036259">
    <property type="entry name" value="MFS_trans_sf"/>
</dbReference>
<keyword evidence="4 7" id="KW-0472">Membrane</keyword>
<feature type="transmembrane region" description="Helical" evidence="7">
    <location>
        <begin position="633"/>
        <end position="654"/>
    </location>
</feature>
<dbReference type="FunFam" id="1.20.1250.20:FF:000011">
    <property type="entry name" value="MFS multidrug transporter, putative"/>
    <property type="match status" value="1"/>
</dbReference>
<proteinExistence type="predicted"/>